<comment type="caution">
    <text evidence="2">The sequence shown here is derived from an EMBL/GenBank/DDBJ whole genome shotgun (WGS) entry which is preliminary data.</text>
</comment>
<dbReference type="RefSeq" id="WP_065188201.1">
    <property type="nucleotide sequence ID" value="NZ_JAHZST010000003.1"/>
</dbReference>
<feature type="transmembrane region" description="Helical" evidence="1">
    <location>
        <begin position="12"/>
        <end position="31"/>
    </location>
</feature>
<accession>A0ABS7DZX4</accession>
<organism evidence="2 3">
    <name type="scientific">Shewanella nanhaiensis</name>
    <dbReference type="NCBI Taxonomy" id="2864872"/>
    <lineage>
        <taxon>Bacteria</taxon>
        <taxon>Pseudomonadati</taxon>
        <taxon>Pseudomonadota</taxon>
        <taxon>Gammaproteobacteria</taxon>
        <taxon>Alteromonadales</taxon>
        <taxon>Shewanellaceae</taxon>
        <taxon>Shewanella</taxon>
    </lineage>
</organism>
<feature type="transmembrane region" description="Helical" evidence="1">
    <location>
        <begin position="37"/>
        <end position="58"/>
    </location>
</feature>
<feature type="transmembrane region" description="Helical" evidence="1">
    <location>
        <begin position="70"/>
        <end position="90"/>
    </location>
</feature>
<evidence type="ECO:0000256" key="1">
    <source>
        <dbReference type="SAM" id="Phobius"/>
    </source>
</evidence>
<keyword evidence="1" id="KW-0472">Membrane</keyword>
<proteinExistence type="predicted"/>
<reference evidence="2 3" key="1">
    <citation type="submission" date="2021-07" db="EMBL/GenBank/DDBJ databases">
        <title>Shewanella sp. nov, isolated from SCS.</title>
        <authorList>
            <person name="Cao W.R."/>
        </authorList>
    </citation>
    <scope>NUCLEOTIDE SEQUENCE [LARGE SCALE GENOMIC DNA]</scope>
    <source>
        <strain evidence="2 3">NR704-98</strain>
    </source>
</reference>
<keyword evidence="1" id="KW-0812">Transmembrane</keyword>
<keyword evidence="1" id="KW-1133">Transmembrane helix</keyword>
<evidence type="ECO:0000313" key="3">
    <source>
        <dbReference type="Proteomes" id="UP001195963"/>
    </source>
</evidence>
<protein>
    <submittedName>
        <fullName evidence="2">Uncharacterized protein</fullName>
    </submittedName>
</protein>
<name>A0ABS7DZX4_9GAMM</name>
<evidence type="ECO:0000313" key="2">
    <source>
        <dbReference type="EMBL" id="MBW8182966.1"/>
    </source>
</evidence>
<keyword evidence="3" id="KW-1185">Reference proteome</keyword>
<sequence>MFPYPEQYRQAAPPILTAFMVFWSLLSRLILGDSSSIAFYPLFGLFPLVILLHGQLIWQAKGMERLDQGVYAFIHIALSFVVWTFSLMHVNGNGFS</sequence>
<gene>
    <name evidence="2" type="ORF">K0625_04755</name>
</gene>
<dbReference type="Proteomes" id="UP001195963">
    <property type="component" value="Unassembled WGS sequence"/>
</dbReference>
<dbReference type="EMBL" id="JAHZST010000003">
    <property type="protein sequence ID" value="MBW8182966.1"/>
    <property type="molecule type" value="Genomic_DNA"/>
</dbReference>